<evidence type="ECO:0000313" key="1">
    <source>
        <dbReference type="EMBL" id="MFC6067622.1"/>
    </source>
</evidence>
<proteinExistence type="predicted"/>
<accession>A0ABW1MWE5</accession>
<keyword evidence="2" id="KW-1185">Reference proteome</keyword>
<evidence type="ECO:0008006" key="3">
    <source>
        <dbReference type="Google" id="ProtNLM"/>
    </source>
</evidence>
<protein>
    <recommendedName>
        <fullName evidence="3">Transposase</fullName>
    </recommendedName>
</protein>
<reference evidence="2" key="1">
    <citation type="journal article" date="2019" name="Int. J. Syst. Evol. Microbiol.">
        <title>The Global Catalogue of Microorganisms (GCM) 10K type strain sequencing project: providing services to taxonomists for standard genome sequencing and annotation.</title>
        <authorList>
            <consortium name="The Broad Institute Genomics Platform"/>
            <consortium name="The Broad Institute Genome Sequencing Center for Infectious Disease"/>
            <person name="Wu L."/>
            <person name="Ma J."/>
        </authorList>
    </citation>
    <scope>NUCLEOTIDE SEQUENCE [LARGE SCALE GENOMIC DNA]</scope>
    <source>
        <strain evidence="2">CGMCC 1.15180</strain>
    </source>
</reference>
<name>A0ABW1MWE5_9ACTN</name>
<dbReference type="EMBL" id="JBHSPX010000015">
    <property type="protein sequence ID" value="MFC6067622.1"/>
    <property type="molecule type" value="Genomic_DNA"/>
</dbReference>
<gene>
    <name evidence="1" type="ORF">ACFP4F_34450</name>
</gene>
<comment type="caution">
    <text evidence="1">The sequence shown here is derived from an EMBL/GenBank/DDBJ whole genome shotgun (WGS) entry which is preliminary data.</text>
</comment>
<dbReference type="RefSeq" id="WP_051861316.1">
    <property type="nucleotide sequence ID" value="NZ_JBHSPX010000015.1"/>
</dbReference>
<dbReference type="PANTHER" id="PTHR34613:SF1">
    <property type="entry name" value="SLL6017 PROTEIN"/>
    <property type="match status" value="1"/>
</dbReference>
<dbReference type="PANTHER" id="PTHR34613">
    <property type="entry name" value="SLL0800 PROTEIN"/>
    <property type="match status" value="1"/>
</dbReference>
<evidence type="ECO:0000313" key="2">
    <source>
        <dbReference type="Proteomes" id="UP001596139"/>
    </source>
</evidence>
<organism evidence="1 2">
    <name type="scientific">Streptomyces ochraceiscleroticus</name>
    <dbReference type="NCBI Taxonomy" id="47761"/>
    <lineage>
        <taxon>Bacteria</taxon>
        <taxon>Bacillati</taxon>
        <taxon>Actinomycetota</taxon>
        <taxon>Actinomycetes</taxon>
        <taxon>Kitasatosporales</taxon>
        <taxon>Streptomycetaceae</taxon>
        <taxon>Streptomyces</taxon>
    </lineage>
</organism>
<dbReference type="Proteomes" id="UP001596139">
    <property type="component" value="Unassembled WGS sequence"/>
</dbReference>
<sequence length="104" mass="11222">MKVNGSYFPGRGTIVEETYLEGKAEGKAEGRAEGEADGRVTLILRLLEGRGIAVSEEARARITGCTELDVLDRWFDRALTAQEADELFADDVEAGTETSAEAAQ</sequence>